<protein>
    <submittedName>
        <fullName evidence="2">Uncharacterized protein</fullName>
    </submittedName>
</protein>
<dbReference type="OrthoDB" id="2401156at2759"/>
<sequence>MVNLQLPTSGDSGKVEVGEIPPLHMPSLGAATMPTFVQRDEPPTSDTYLTSILSKSTSSPTNATQGTTCRRSSDCSCYKCSRQRRRVGTKTKSPPQRSQSLKSASPSICLRKTPSLKLYEKHDSRFTEQDSIYRIPVRQQKEQSNLGSNKTINESSDTYEISWKDESGDDLLSSLRTVQSIFEERPEDDPEGLSELLEERAKQLKMRQAMEKHLVESDTPKKPPRRDDCITLSYRDGPTHRPLTLYHTMKMKAAGERMNAYGRAFDHCMRAKSGLSDWLEKQASKEMPPVMTTYTPPYHKRPVKRSILPPLLSGRKNKIGLAEDLWTRTTTRITERTVSSSAISEETALNPPTDIIGTAKTLVSAEVNFASIRHDGTNYDSMDIPGRPLPRSGGGTDPSYASGKSGSQSKDNSSISSGSVDGEGNPKLARSTTRFFGSIGRRSARSRNTTPSLHSVDSNKISVSTAPPIRRSHTDTSVTSQGTSCNRDNSYEKILDNLCEIMPHVSRSVLAQYVHDAEGDYMKALLLCKHAVAAGKL</sequence>
<comment type="caution">
    <text evidence="2">The sequence shown here is derived from an EMBL/GenBank/DDBJ whole genome shotgun (WGS) entry which is preliminary data.</text>
</comment>
<feature type="compositionally biased region" description="Polar residues" evidence="1">
    <location>
        <begin position="1"/>
        <end position="11"/>
    </location>
</feature>
<dbReference type="EMBL" id="JABAYA010000007">
    <property type="protein sequence ID" value="KAF7731821.1"/>
    <property type="molecule type" value="Genomic_DNA"/>
</dbReference>
<feature type="compositionally biased region" description="Polar residues" evidence="1">
    <location>
        <begin position="446"/>
        <end position="465"/>
    </location>
</feature>
<gene>
    <name evidence="2" type="ORF">EC973_008336</name>
</gene>
<keyword evidence="3" id="KW-1185">Reference proteome</keyword>
<dbReference type="AlphaFoldDB" id="A0A8H7BYV7"/>
<dbReference type="Proteomes" id="UP000605846">
    <property type="component" value="Unassembled WGS sequence"/>
</dbReference>
<feature type="region of interest" description="Disordered" evidence="1">
    <location>
        <begin position="375"/>
        <end position="485"/>
    </location>
</feature>
<accession>A0A8H7BYV7</accession>
<feature type="compositionally biased region" description="Polar residues" evidence="1">
    <location>
        <begin position="475"/>
        <end position="485"/>
    </location>
</feature>
<proteinExistence type="predicted"/>
<feature type="compositionally biased region" description="Basic and acidic residues" evidence="1">
    <location>
        <begin position="213"/>
        <end position="229"/>
    </location>
</feature>
<feature type="region of interest" description="Disordered" evidence="1">
    <location>
        <begin position="213"/>
        <end position="234"/>
    </location>
</feature>
<evidence type="ECO:0000313" key="2">
    <source>
        <dbReference type="EMBL" id="KAF7731821.1"/>
    </source>
</evidence>
<evidence type="ECO:0000256" key="1">
    <source>
        <dbReference type="SAM" id="MobiDB-lite"/>
    </source>
</evidence>
<feature type="region of interest" description="Disordered" evidence="1">
    <location>
        <begin position="1"/>
        <end position="74"/>
    </location>
</feature>
<feature type="region of interest" description="Disordered" evidence="1">
    <location>
        <begin position="86"/>
        <end position="106"/>
    </location>
</feature>
<name>A0A8H7BYV7_9FUNG</name>
<feature type="compositionally biased region" description="Polar residues" evidence="1">
    <location>
        <begin position="402"/>
        <end position="419"/>
    </location>
</feature>
<feature type="compositionally biased region" description="Polar residues" evidence="1">
    <location>
        <begin position="44"/>
        <end position="70"/>
    </location>
</feature>
<organism evidence="2 3">
    <name type="scientific">Apophysomyces ossiformis</name>
    <dbReference type="NCBI Taxonomy" id="679940"/>
    <lineage>
        <taxon>Eukaryota</taxon>
        <taxon>Fungi</taxon>
        <taxon>Fungi incertae sedis</taxon>
        <taxon>Mucoromycota</taxon>
        <taxon>Mucoromycotina</taxon>
        <taxon>Mucoromycetes</taxon>
        <taxon>Mucorales</taxon>
        <taxon>Mucorineae</taxon>
        <taxon>Mucoraceae</taxon>
        <taxon>Apophysomyces</taxon>
    </lineage>
</organism>
<feature type="compositionally biased region" description="Polar residues" evidence="1">
    <location>
        <begin position="90"/>
        <end position="106"/>
    </location>
</feature>
<evidence type="ECO:0000313" key="3">
    <source>
        <dbReference type="Proteomes" id="UP000605846"/>
    </source>
</evidence>
<reference evidence="2" key="1">
    <citation type="submission" date="2020-01" db="EMBL/GenBank/DDBJ databases">
        <title>Genome Sequencing of Three Apophysomyces-Like Fungal Strains Confirms a Novel Fungal Genus in the Mucoromycota with divergent Burkholderia-like Endosymbiotic Bacteria.</title>
        <authorList>
            <person name="Stajich J.E."/>
            <person name="Macias A.M."/>
            <person name="Carter-House D."/>
            <person name="Lovett B."/>
            <person name="Kasson L.R."/>
            <person name="Berry K."/>
            <person name="Grigoriev I."/>
            <person name="Chang Y."/>
            <person name="Spatafora J."/>
            <person name="Kasson M.T."/>
        </authorList>
    </citation>
    <scope>NUCLEOTIDE SEQUENCE</scope>
    <source>
        <strain evidence="2">NRRL A-21654</strain>
    </source>
</reference>